<comment type="caution">
    <text evidence="1">The sequence shown here is derived from an EMBL/GenBank/DDBJ whole genome shotgun (WGS) entry which is preliminary data.</text>
</comment>
<protein>
    <submittedName>
        <fullName evidence="1">Uncharacterized protein</fullName>
    </submittedName>
</protein>
<dbReference type="EMBL" id="BARW01043581">
    <property type="protein sequence ID" value="GAJ20848.1"/>
    <property type="molecule type" value="Genomic_DNA"/>
</dbReference>
<organism evidence="1">
    <name type="scientific">marine sediment metagenome</name>
    <dbReference type="NCBI Taxonomy" id="412755"/>
    <lineage>
        <taxon>unclassified sequences</taxon>
        <taxon>metagenomes</taxon>
        <taxon>ecological metagenomes</taxon>
    </lineage>
</organism>
<gene>
    <name evidence="1" type="ORF">S12H4_63706</name>
</gene>
<sequence>DSERDRLLAGFANDISSRLEKNVAMKRYY</sequence>
<proteinExistence type="predicted"/>
<dbReference type="AlphaFoldDB" id="X1UTK9"/>
<evidence type="ECO:0000313" key="1">
    <source>
        <dbReference type="EMBL" id="GAJ20848.1"/>
    </source>
</evidence>
<reference evidence="1" key="1">
    <citation type="journal article" date="2014" name="Front. Microbiol.">
        <title>High frequency of phylogenetically diverse reductive dehalogenase-homologous genes in deep subseafloor sedimentary metagenomes.</title>
        <authorList>
            <person name="Kawai M."/>
            <person name="Futagami T."/>
            <person name="Toyoda A."/>
            <person name="Takaki Y."/>
            <person name="Nishi S."/>
            <person name="Hori S."/>
            <person name="Arai W."/>
            <person name="Tsubouchi T."/>
            <person name="Morono Y."/>
            <person name="Uchiyama I."/>
            <person name="Ito T."/>
            <person name="Fujiyama A."/>
            <person name="Inagaki F."/>
            <person name="Takami H."/>
        </authorList>
    </citation>
    <scope>NUCLEOTIDE SEQUENCE</scope>
    <source>
        <strain evidence="1">Expedition CK06-06</strain>
    </source>
</reference>
<feature type="non-terminal residue" evidence="1">
    <location>
        <position position="1"/>
    </location>
</feature>
<name>X1UTK9_9ZZZZ</name>
<accession>X1UTK9</accession>